<keyword evidence="5 11" id="KW-0732">Signal</keyword>
<keyword evidence="9" id="KW-0325">Glycoprotein</keyword>
<comment type="function">
    <text evidence="1 11">Required for nuclear membrane fusion during karyogamy.</text>
</comment>
<dbReference type="PANTHER" id="PTHR28012:SF1">
    <property type="entry name" value="NUCLEAR FUSION PROTEIN KAR5"/>
    <property type="match status" value="1"/>
</dbReference>
<keyword evidence="8 11" id="KW-0472">Membrane</keyword>
<evidence type="ECO:0000256" key="3">
    <source>
        <dbReference type="ARBA" id="ARBA00022459"/>
    </source>
</evidence>
<evidence type="ECO:0000256" key="10">
    <source>
        <dbReference type="ARBA" id="ARBA00023242"/>
    </source>
</evidence>
<feature type="chain" id="PRO_5007835355" evidence="13">
    <location>
        <begin position="19"/>
        <end position="477"/>
    </location>
</feature>
<evidence type="ECO:0000256" key="6">
    <source>
        <dbReference type="ARBA" id="ARBA00022824"/>
    </source>
</evidence>
<evidence type="ECO:0000256" key="7">
    <source>
        <dbReference type="ARBA" id="ARBA00022989"/>
    </source>
</evidence>
<evidence type="ECO:0000256" key="9">
    <source>
        <dbReference type="ARBA" id="ARBA00023180"/>
    </source>
</evidence>
<sequence length="477" mass="54816">MRLFVVFTALITVGAAFSASSRWGSQSASYKQDKEIDAASLLHHPALHHNELFSNAVRILESMRTHPSCNRLAASDLLTSCQSFKAHDELSKNDPRLLDTIKSFYAARLALCELEDAGTYLPDECIDIASHRHHDYKPVHLSERAPLLEPCLRTLESKPQWWTSYSNNRQNTAIMCEAARIEIDKEKQLETYRDLANVTALVADMLNETYVQVEVEKGRQVEFMKGMERKREDMFTRFFADAVLVKNVFEEMMRDAEKLKGSIEDSEAGISRLSRDMTTSAETTHKLDDELTRIYDWVYQQRSDMIHAEKQRHEKSLSSLSTLQNRLDELNTHNIHGIVDLLDKLMLSLNEMGEAVRSLNQNHNELDLRLQRSETAFKSLETISATIHHRQLQHLQEQSTIQESFQKELALSRDMLIDIEVSAHNLKKSLDDTVWALGIGILAVIGVTYHLHSRRRHHLRGRFENLPLTVEKRTTTV</sequence>
<proteinExistence type="inferred from homology"/>
<keyword evidence="6 11" id="KW-0256">Endoplasmic reticulum</keyword>
<dbReference type="InterPro" id="IPR007292">
    <property type="entry name" value="Nuclear_fusion_Kar5"/>
</dbReference>
<evidence type="ECO:0000313" key="15">
    <source>
        <dbReference type="Proteomes" id="UP000242877"/>
    </source>
</evidence>
<dbReference type="GO" id="GO:0048288">
    <property type="term" value="P:nuclear membrane fusion involved in karyogamy"/>
    <property type="evidence" value="ECO:0007669"/>
    <property type="project" value="UniProtKB-UniRule"/>
</dbReference>
<gene>
    <name evidence="14" type="ORF">AAP_05703</name>
</gene>
<keyword evidence="10 11" id="KW-0539">Nucleus</keyword>
<keyword evidence="3 11" id="KW-0415">Karyogamy</keyword>
<comment type="caution">
    <text evidence="14">The sequence shown here is derived from an EMBL/GenBank/DDBJ whole genome shotgun (WGS) entry which is preliminary data.</text>
</comment>
<evidence type="ECO:0000256" key="1">
    <source>
        <dbReference type="ARBA" id="ARBA00003389"/>
    </source>
</evidence>
<dbReference type="AlphaFoldDB" id="A0A162ID49"/>
<organism evidence="14 15">
    <name type="scientific">Ascosphaera apis ARSEF 7405</name>
    <dbReference type="NCBI Taxonomy" id="392613"/>
    <lineage>
        <taxon>Eukaryota</taxon>
        <taxon>Fungi</taxon>
        <taxon>Dikarya</taxon>
        <taxon>Ascomycota</taxon>
        <taxon>Pezizomycotina</taxon>
        <taxon>Eurotiomycetes</taxon>
        <taxon>Eurotiomycetidae</taxon>
        <taxon>Onygenales</taxon>
        <taxon>Ascosphaeraceae</taxon>
        <taxon>Ascosphaera</taxon>
    </lineage>
</organism>
<feature type="coiled-coil region" evidence="12">
    <location>
        <begin position="342"/>
        <end position="376"/>
    </location>
</feature>
<evidence type="ECO:0000313" key="14">
    <source>
        <dbReference type="EMBL" id="KZZ87322.1"/>
    </source>
</evidence>
<dbReference type="GO" id="GO:0031965">
    <property type="term" value="C:nuclear membrane"/>
    <property type="evidence" value="ECO:0007669"/>
    <property type="project" value="UniProtKB-SubCell"/>
</dbReference>
<evidence type="ECO:0000256" key="4">
    <source>
        <dbReference type="ARBA" id="ARBA00022692"/>
    </source>
</evidence>
<comment type="subcellular location">
    <subcellularLocation>
        <location evidence="11">Endoplasmic reticulum membrane</location>
    </subcellularLocation>
    <subcellularLocation>
        <location evidence="11">Nucleus membrane</location>
    </subcellularLocation>
</comment>
<dbReference type="Proteomes" id="UP000242877">
    <property type="component" value="Unassembled WGS sequence"/>
</dbReference>
<dbReference type="EMBL" id="AZGZ01000035">
    <property type="protein sequence ID" value="KZZ87322.1"/>
    <property type="molecule type" value="Genomic_DNA"/>
</dbReference>
<evidence type="ECO:0000256" key="8">
    <source>
        <dbReference type="ARBA" id="ARBA00023136"/>
    </source>
</evidence>
<dbReference type="GO" id="GO:0000742">
    <property type="term" value="P:karyogamy involved in conjugation with cellular fusion"/>
    <property type="evidence" value="ECO:0007669"/>
    <property type="project" value="UniProtKB-UniRule"/>
</dbReference>
<comment type="similarity">
    <text evidence="2 11">Belongs to the KAR5 family.</text>
</comment>
<evidence type="ECO:0000256" key="12">
    <source>
        <dbReference type="SAM" id="Coils"/>
    </source>
</evidence>
<accession>A0A162ID49</accession>
<keyword evidence="12" id="KW-0175">Coiled coil</keyword>
<dbReference type="Pfam" id="PF04163">
    <property type="entry name" value="Tht1"/>
    <property type="match status" value="1"/>
</dbReference>
<keyword evidence="4 11" id="KW-0812">Transmembrane</keyword>
<keyword evidence="7 11" id="KW-1133">Transmembrane helix</keyword>
<feature type="signal peptide" evidence="13">
    <location>
        <begin position="1"/>
        <end position="18"/>
    </location>
</feature>
<evidence type="ECO:0000256" key="5">
    <source>
        <dbReference type="ARBA" id="ARBA00022729"/>
    </source>
</evidence>
<evidence type="ECO:0000256" key="11">
    <source>
        <dbReference type="RuleBase" id="RU368082"/>
    </source>
</evidence>
<protein>
    <submittedName>
        <fullName evidence="14">Nuclear fusion protein, KAR5</fullName>
    </submittedName>
</protein>
<dbReference type="OrthoDB" id="5311848at2759"/>
<reference evidence="14 15" key="1">
    <citation type="journal article" date="2016" name="Genome Biol. Evol.">
        <title>Divergent and convergent evolution of fungal pathogenicity.</title>
        <authorList>
            <person name="Shang Y."/>
            <person name="Xiao G."/>
            <person name="Zheng P."/>
            <person name="Cen K."/>
            <person name="Zhan S."/>
            <person name="Wang C."/>
        </authorList>
    </citation>
    <scope>NUCLEOTIDE SEQUENCE [LARGE SCALE GENOMIC DNA]</scope>
    <source>
        <strain evidence="14 15">ARSEF 7405</strain>
    </source>
</reference>
<dbReference type="GO" id="GO:0005789">
    <property type="term" value="C:endoplasmic reticulum membrane"/>
    <property type="evidence" value="ECO:0007669"/>
    <property type="project" value="UniProtKB-SubCell"/>
</dbReference>
<feature type="transmembrane region" description="Helical" evidence="11">
    <location>
        <begin position="434"/>
        <end position="452"/>
    </location>
</feature>
<evidence type="ECO:0000256" key="13">
    <source>
        <dbReference type="SAM" id="SignalP"/>
    </source>
</evidence>
<dbReference type="PANTHER" id="PTHR28012">
    <property type="entry name" value="NUCLEAR FUSION PROTEIN KAR5"/>
    <property type="match status" value="1"/>
</dbReference>
<keyword evidence="15" id="KW-1185">Reference proteome</keyword>
<dbReference type="VEuPathDB" id="FungiDB:AAP_05703"/>
<name>A0A162ID49_9EURO</name>
<evidence type="ECO:0000256" key="2">
    <source>
        <dbReference type="ARBA" id="ARBA00010473"/>
    </source>
</evidence>